<accession>A0A8R1U644</accession>
<dbReference type="EnsemblMetazoa" id="PPA04015.1">
    <property type="protein sequence ID" value="PPA04015.1"/>
    <property type="gene ID" value="WBGene00093569"/>
</dbReference>
<accession>A0A2A6CEC4</accession>
<proteinExistence type="predicted"/>
<keyword evidence="3" id="KW-1185">Reference proteome</keyword>
<feature type="region of interest" description="Disordered" evidence="1">
    <location>
        <begin position="1"/>
        <end position="57"/>
    </location>
</feature>
<evidence type="ECO:0000313" key="2">
    <source>
        <dbReference type="EnsemblMetazoa" id="PPA04015.1"/>
    </source>
</evidence>
<feature type="compositionally biased region" description="Basic and acidic residues" evidence="1">
    <location>
        <begin position="20"/>
        <end position="57"/>
    </location>
</feature>
<reference evidence="3" key="1">
    <citation type="journal article" date="2008" name="Nat. Genet.">
        <title>The Pristionchus pacificus genome provides a unique perspective on nematode lifestyle and parasitism.</title>
        <authorList>
            <person name="Dieterich C."/>
            <person name="Clifton S.W."/>
            <person name="Schuster L.N."/>
            <person name="Chinwalla A."/>
            <person name="Delehaunty K."/>
            <person name="Dinkelacker I."/>
            <person name="Fulton L."/>
            <person name="Fulton R."/>
            <person name="Godfrey J."/>
            <person name="Minx P."/>
            <person name="Mitreva M."/>
            <person name="Roeseler W."/>
            <person name="Tian H."/>
            <person name="Witte H."/>
            <person name="Yang S.P."/>
            <person name="Wilson R.K."/>
            <person name="Sommer R.J."/>
        </authorList>
    </citation>
    <scope>NUCLEOTIDE SEQUENCE [LARGE SCALE GENOMIC DNA]</scope>
    <source>
        <strain evidence="3">PS312</strain>
    </source>
</reference>
<sequence length="151" mass="16737">MREQLEDLGVYPSCRANRQRNKEGKKEEARNEDMEDAKKENEAEKVQKAEETKKEDVKLEVSPAVGILPRELPTEMREQLEDAGLYPKHRQGILKKGKAVEKNTVKNGVEKEEVNVEMACALNDASDVIAGRTHPLDGVAVTVDAAAPSSI</sequence>
<protein>
    <submittedName>
        <fullName evidence="2">Uncharacterized protein</fullName>
    </submittedName>
</protein>
<dbReference type="AlphaFoldDB" id="A0A2A6CEC4"/>
<dbReference type="Proteomes" id="UP000005239">
    <property type="component" value="Unassembled WGS sequence"/>
</dbReference>
<gene>
    <name evidence="2" type="primary">WBGene00093569</name>
</gene>
<reference evidence="2" key="2">
    <citation type="submission" date="2022-06" db="UniProtKB">
        <authorList>
            <consortium name="EnsemblMetazoa"/>
        </authorList>
    </citation>
    <scope>IDENTIFICATION</scope>
    <source>
        <strain evidence="2">PS312</strain>
    </source>
</reference>
<evidence type="ECO:0000256" key="1">
    <source>
        <dbReference type="SAM" id="MobiDB-lite"/>
    </source>
</evidence>
<evidence type="ECO:0000313" key="3">
    <source>
        <dbReference type="Proteomes" id="UP000005239"/>
    </source>
</evidence>
<organism evidence="2 3">
    <name type="scientific">Pristionchus pacificus</name>
    <name type="common">Parasitic nematode worm</name>
    <dbReference type="NCBI Taxonomy" id="54126"/>
    <lineage>
        <taxon>Eukaryota</taxon>
        <taxon>Metazoa</taxon>
        <taxon>Ecdysozoa</taxon>
        <taxon>Nematoda</taxon>
        <taxon>Chromadorea</taxon>
        <taxon>Rhabditida</taxon>
        <taxon>Rhabditina</taxon>
        <taxon>Diplogasteromorpha</taxon>
        <taxon>Diplogasteroidea</taxon>
        <taxon>Neodiplogasteridae</taxon>
        <taxon>Pristionchus</taxon>
    </lineage>
</organism>
<name>A0A2A6CEC4_PRIPA</name>